<accession>A0AAV8QP50</accession>
<sequence>MIGETKVEEEREGAELDSFSLLLRIWSPCLTSQRTTCRVSSDAAVPGAMGFLISPGRCRWHRQPHPMRNALLQGRSSLQGPFMETWKNLACFEVDIADTPKMLPSTKEKQYA</sequence>
<comment type="caution">
    <text evidence="1">The sequence shown here is derived from an EMBL/GenBank/DDBJ whole genome shotgun (WGS) entry which is preliminary data.</text>
</comment>
<name>A0AAV8QP50_ENSVE</name>
<organism evidence="1 2">
    <name type="scientific">Ensete ventricosum</name>
    <name type="common">Abyssinian banana</name>
    <name type="synonym">Musa ensete</name>
    <dbReference type="NCBI Taxonomy" id="4639"/>
    <lineage>
        <taxon>Eukaryota</taxon>
        <taxon>Viridiplantae</taxon>
        <taxon>Streptophyta</taxon>
        <taxon>Embryophyta</taxon>
        <taxon>Tracheophyta</taxon>
        <taxon>Spermatophyta</taxon>
        <taxon>Magnoliopsida</taxon>
        <taxon>Liliopsida</taxon>
        <taxon>Zingiberales</taxon>
        <taxon>Musaceae</taxon>
        <taxon>Ensete</taxon>
    </lineage>
</organism>
<dbReference type="EMBL" id="JAQQAF010000005">
    <property type="protein sequence ID" value="KAJ8485334.1"/>
    <property type="molecule type" value="Genomic_DNA"/>
</dbReference>
<evidence type="ECO:0000313" key="2">
    <source>
        <dbReference type="Proteomes" id="UP001222027"/>
    </source>
</evidence>
<protein>
    <submittedName>
        <fullName evidence="1">Uncharacterized protein</fullName>
    </submittedName>
</protein>
<evidence type="ECO:0000313" key="1">
    <source>
        <dbReference type="EMBL" id="KAJ8485334.1"/>
    </source>
</evidence>
<reference evidence="1 2" key="1">
    <citation type="submission" date="2022-12" db="EMBL/GenBank/DDBJ databases">
        <title>Chromosome-scale assembly of the Ensete ventricosum genome.</title>
        <authorList>
            <person name="Dussert Y."/>
            <person name="Stocks J."/>
            <person name="Wendawek A."/>
            <person name="Woldeyes F."/>
            <person name="Nichols R.A."/>
            <person name="Borrell J.S."/>
        </authorList>
    </citation>
    <scope>NUCLEOTIDE SEQUENCE [LARGE SCALE GENOMIC DNA]</scope>
    <source>
        <strain evidence="2">cv. Maze</strain>
        <tissue evidence="1">Seeds</tissue>
    </source>
</reference>
<proteinExistence type="predicted"/>
<dbReference type="AlphaFoldDB" id="A0AAV8QP50"/>
<dbReference type="Proteomes" id="UP001222027">
    <property type="component" value="Unassembled WGS sequence"/>
</dbReference>
<gene>
    <name evidence="1" type="ORF">OPV22_017819</name>
</gene>
<keyword evidence="2" id="KW-1185">Reference proteome</keyword>